<proteinExistence type="predicted"/>
<protein>
    <submittedName>
        <fullName evidence="1">Uncharacterized protein</fullName>
    </submittedName>
</protein>
<gene>
    <name evidence="1" type="ORF">CTEN210_11275</name>
</gene>
<accession>A0AAD3H9E3</accession>
<dbReference type="PANTHER" id="PTHR36960:SF1">
    <property type="entry name" value="SI:DKEY-32E6.3"/>
    <property type="match status" value="1"/>
</dbReference>
<dbReference type="AlphaFoldDB" id="A0AAD3H9E3"/>
<name>A0AAD3H9E3_9STRA</name>
<evidence type="ECO:0000313" key="2">
    <source>
        <dbReference type="Proteomes" id="UP001054902"/>
    </source>
</evidence>
<keyword evidence="2" id="KW-1185">Reference proteome</keyword>
<comment type="caution">
    <text evidence="1">The sequence shown here is derived from an EMBL/GenBank/DDBJ whole genome shotgun (WGS) entry which is preliminary data.</text>
</comment>
<dbReference type="PANTHER" id="PTHR36960">
    <property type="entry name" value="SI:DKEY-32E6.3"/>
    <property type="match status" value="1"/>
</dbReference>
<evidence type="ECO:0000313" key="1">
    <source>
        <dbReference type="EMBL" id="GFH54799.1"/>
    </source>
</evidence>
<organism evidence="1 2">
    <name type="scientific">Chaetoceros tenuissimus</name>
    <dbReference type="NCBI Taxonomy" id="426638"/>
    <lineage>
        <taxon>Eukaryota</taxon>
        <taxon>Sar</taxon>
        <taxon>Stramenopiles</taxon>
        <taxon>Ochrophyta</taxon>
        <taxon>Bacillariophyta</taxon>
        <taxon>Coscinodiscophyceae</taxon>
        <taxon>Chaetocerotophycidae</taxon>
        <taxon>Chaetocerotales</taxon>
        <taxon>Chaetocerotaceae</taxon>
        <taxon>Chaetoceros</taxon>
    </lineage>
</organism>
<dbReference type="EMBL" id="BLLK01000047">
    <property type="protein sequence ID" value="GFH54799.1"/>
    <property type="molecule type" value="Genomic_DNA"/>
</dbReference>
<reference evidence="1 2" key="1">
    <citation type="journal article" date="2021" name="Sci. Rep.">
        <title>The genome of the diatom Chaetoceros tenuissimus carries an ancient integrated fragment of an extant virus.</title>
        <authorList>
            <person name="Hongo Y."/>
            <person name="Kimura K."/>
            <person name="Takaki Y."/>
            <person name="Yoshida Y."/>
            <person name="Baba S."/>
            <person name="Kobayashi G."/>
            <person name="Nagasaki K."/>
            <person name="Hano T."/>
            <person name="Tomaru Y."/>
        </authorList>
    </citation>
    <scope>NUCLEOTIDE SEQUENCE [LARGE SCALE GENOMIC DNA]</scope>
    <source>
        <strain evidence="1 2">NIES-3715</strain>
    </source>
</reference>
<sequence>MTRDECCNNFPEFYSFPPHQKDTQEETTIDVESILKSSQRKLVLHFDINETILIGDEAGGDTVEDCLNKIIAKTAFVSYPNGNSPSDKTISRTKEFIPSQWWNGQNLNDDSSTDPPPIYIGWDWPSNSCPYYRTAYKKLSKNFTTHHGKLYQPLYMALKEAFLTPTKNDNLPPSHPFYRMLPSFFHTLVMLQKLGKDYTLVLRTFGTDLDDIANAISDFAKGKHPLYPTFREPKLVLEKCHMYKGRYRLEESSNHDQDGGYNSIFDLFQWDDSSKVVASGDDELLHVIENLSICGIQDDYHYWDNNDNSPSAGKPVWIHPIDQGKQLYHHLFFDDNIHNDETDSIVAVRTRKDHGSHWRSLSGQETINQQGKYVVRVPTVAAILDKNWFLNQIALAEHKFL</sequence>
<dbReference type="Proteomes" id="UP001054902">
    <property type="component" value="Unassembled WGS sequence"/>
</dbReference>